<protein>
    <submittedName>
        <fullName evidence="3">Outer membrane beta-barrel domain-containing protein</fullName>
    </submittedName>
</protein>
<dbReference type="RefSeq" id="WP_321396801.1">
    <property type="nucleotide sequence ID" value="NZ_CP139487.1"/>
</dbReference>
<dbReference type="AlphaFoldDB" id="A0AAX4HQY1"/>
<organism evidence="3 4">
    <name type="scientific">Peredibacter starrii</name>
    <dbReference type="NCBI Taxonomy" id="28202"/>
    <lineage>
        <taxon>Bacteria</taxon>
        <taxon>Pseudomonadati</taxon>
        <taxon>Bdellovibrionota</taxon>
        <taxon>Bacteriovoracia</taxon>
        <taxon>Bacteriovoracales</taxon>
        <taxon>Bacteriovoracaceae</taxon>
        <taxon>Peredibacter</taxon>
    </lineage>
</organism>
<evidence type="ECO:0000313" key="4">
    <source>
        <dbReference type="Proteomes" id="UP001324634"/>
    </source>
</evidence>
<reference evidence="3 4" key="1">
    <citation type="submission" date="2023-11" db="EMBL/GenBank/DDBJ databases">
        <title>Peredibacter starrii A3.12.</title>
        <authorList>
            <person name="Mitchell R.J."/>
        </authorList>
    </citation>
    <scope>NUCLEOTIDE SEQUENCE [LARGE SCALE GENOMIC DNA]</scope>
    <source>
        <strain evidence="3 4">A3.12</strain>
    </source>
</reference>
<dbReference type="InterPro" id="IPR027385">
    <property type="entry name" value="Beta-barrel_OMP"/>
</dbReference>
<dbReference type="Proteomes" id="UP001324634">
    <property type="component" value="Chromosome"/>
</dbReference>
<dbReference type="NCBIfam" id="TIGR04565">
    <property type="entry name" value="OMP_myx_plus"/>
    <property type="match status" value="1"/>
</dbReference>
<sequence>MKNIVLILVTLIMSTVVYANEKSLYNFSWLDNDKEIYVLQNRKFRKVGNVYVGATAAYNLSQDFLDAYGGTIRGGYFFTEDWGVELIYGKNTNSENDTAKGVKEQGTVPFYRQIDSFMGAMLMWSPFYSKINTFNRIFYFDWMFGFGVGTITTKDNRNKFDTAAANTNALTDESQTGALWNTGFRFYINEHWSLRLDLTGQTYKADKTKKAGTGPTSTTSKLYNNYDLGLGLNYAF</sequence>
<dbReference type="SUPFAM" id="SSF56925">
    <property type="entry name" value="OMPA-like"/>
    <property type="match status" value="1"/>
</dbReference>
<dbReference type="EMBL" id="CP139487">
    <property type="protein sequence ID" value="WPU65740.1"/>
    <property type="molecule type" value="Genomic_DNA"/>
</dbReference>
<dbReference type="Pfam" id="PF13505">
    <property type="entry name" value="OMP_b-brl"/>
    <property type="match status" value="1"/>
</dbReference>
<proteinExistence type="predicted"/>
<evidence type="ECO:0000256" key="1">
    <source>
        <dbReference type="ARBA" id="ARBA00022729"/>
    </source>
</evidence>
<gene>
    <name evidence="3" type="ORF">SOO65_03175</name>
</gene>
<accession>A0AAX4HQY1</accession>
<keyword evidence="1" id="KW-0732">Signal</keyword>
<evidence type="ECO:0000259" key="2">
    <source>
        <dbReference type="Pfam" id="PF13505"/>
    </source>
</evidence>
<dbReference type="Gene3D" id="2.40.160.20">
    <property type="match status" value="1"/>
</dbReference>
<dbReference type="InterPro" id="IPR030820">
    <property type="entry name" value="OMP_myx_plus_Proteobacteria"/>
</dbReference>
<dbReference type="InterPro" id="IPR011250">
    <property type="entry name" value="OMP/PagP_B-barrel"/>
</dbReference>
<dbReference type="KEGG" id="psti:SOO65_03175"/>
<keyword evidence="4" id="KW-1185">Reference proteome</keyword>
<feature type="domain" description="Outer membrane protein beta-barrel" evidence="2">
    <location>
        <begin position="48"/>
        <end position="236"/>
    </location>
</feature>
<name>A0AAX4HQY1_9BACT</name>
<evidence type="ECO:0000313" key="3">
    <source>
        <dbReference type="EMBL" id="WPU65740.1"/>
    </source>
</evidence>